<dbReference type="Pfam" id="PF13242">
    <property type="entry name" value="Hydrolase_like"/>
    <property type="match status" value="1"/>
</dbReference>
<gene>
    <name evidence="1" type="ORF">MONBRDRAFT_10570</name>
</gene>
<evidence type="ECO:0000313" key="2">
    <source>
        <dbReference type="Proteomes" id="UP000001357"/>
    </source>
</evidence>
<dbReference type="Gene3D" id="3.40.50.1000">
    <property type="entry name" value="HAD superfamily/HAD-like"/>
    <property type="match status" value="2"/>
</dbReference>
<dbReference type="RefSeq" id="XP_001748401.1">
    <property type="nucleotide sequence ID" value="XM_001748349.1"/>
</dbReference>
<dbReference type="GO" id="GO:0005737">
    <property type="term" value="C:cytoplasm"/>
    <property type="evidence" value="ECO:0000318"/>
    <property type="project" value="GO_Central"/>
</dbReference>
<dbReference type="STRING" id="81824.A9V6S2"/>
<protein>
    <submittedName>
        <fullName evidence="1">Uncharacterized protein</fullName>
    </submittedName>
</protein>
<dbReference type="PANTHER" id="PTHR19288:SF90">
    <property type="entry name" value="OS08G0542600 PROTEIN"/>
    <property type="match status" value="1"/>
</dbReference>
<dbReference type="KEGG" id="mbr:MONBRDRAFT_10570"/>
<dbReference type="InterPro" id="IPR006357">
    <property type="entry name" value="HAD-SF_hydro_IIA"/>
</dbReference>
<dbReference type="Proteomes" id="UP000001357">
    <property type="component" value="Unassembled WGS sequence"/>
</dbReference>
<dbReference type="SUPFAM" id="SSF56784">
    <property type="entry name" value="HAD-like"/>
    <property type="match status" value="1"/>
</dbReference>
<dbReference type="InterPro" id="IPR036412">
    <property type="entry name" value="HAD-like_sf"/>
</dbReference>
<dbReference type="eggNOG" id="ENOG502QU6A">
    <property type="taxonomic scope" value="Eukaryota"/>
</dbReference>
<organism evidence="1 2">
    <name type="scientific">Monosiga brevicollis</name>
    <name type="common">Choanoflagellate</name>
    <dbReference type="NCBI Taxonomy" id="81824"/>
    <lineage>
        <taxon>Eukaryota</taxon>
        <taxon>Choanoflagellata</taxon>
        <taxon>Craspedida</taxon>
        <taxon>Salpingoecidae</taxon>
        <taxon>Monosiga</taxon>
    </lineage>
</organism>
<sequence>MADETQAVGFLNSILDLVDRYDVFVLDQYGVIHNGSAPYPHAVEVVQRLRQAGKTVTILSNSSKPAHFAHARLIEWGFGEVATIVTGGEMVRQGMRNRWSDFAAYGSKYTLMGWDVETDVLADLDQYDQAPIDEADFILLQGINVLSTGSEPAPIEEVAHWQPHLKAARARNLPIVCANPDKVVVRPDGSQGLCPGTVAAMYEALGGQVHYVGKPHALVYDKTLEQLAGVPKSRIVAVGDSLHHDIEGALKAGLDCVFVTGGVHAPELGIAAGVGQAPDPARCEKLFAQVLGADRRPTHVIPAFK</sequence>
<evidence type="ECO:0000313" key="1">
    <source>
        <dbReference type="EMBL" id="EDQ86856.1"/>
    </source>
</evidence>
<dbReference type="NCBIfam" id="TIGR01459">
    <property type="entry name" value="HAD-SF-IIA-hyp4"/>
    <property type="match status" value="1"/>
</dbReference>
<dbReference type="GO" id="GO:0016791">
    <property type="term" value="F:phosphatase activity"/>
    <property type="evidence" value="ECO:0000318"/>
    <property type="project" value="GO_Central"/>
</dbReference>
<dbReference type="InterPro" id="IPR006356">
    <property type="entry name" value="HAD-SF_hydro_IIA_hyp3"/>
</dbReference>
<dbReference type="AlphaFoldDB" id="A9V6S2"/>
<dbReference type="InterPro" id="IPR023214">
    <property type="entry name" value="HAD_sf"/>
</dbReference>
<dbReference type="Pfam" id="PF13344">
    <property type="entry name" value="Hydrolase_6"/>
    <property type="match status" value="1"/>
</dbReference>
<name>A9V6S2_MONBE</name>
<dbReference type="InParanoid" id="A9V6S2"/>
<dbReference type="GeneID" id="5893684"/>
<dbReference type="EMBL" id="CH991563">
    <property type="protein sequence ID" value="EDQ86856.1"/>
    <property type="molecule type" value="Genomic_DNA"/>
</dbReference>
<accession>A9V6S2</accession>
<reference evidence="1 2" key="1">
    <citation type="journal article" date="2008" name="Nature">
        <title>The genome of the choanoflagellate Monosiga brevicollis and the origin of metazoans.</title>
        <authorList>
            <consortium name="JGI Sequencing"/>
            <person name="King N."/>
            <person name="Westbrook M.J."/>
            <person name="Young S.L."/>
            <person name="Kuo A."/>
            <person name="Abedin M."/>
            <person name="Chapman J."/>
            <person name="Fairclough S."/>
            <person name="Hellsten U."/>
            <person name="Isogai Y."/>
            <person name="Letunic I."/>
            <person name="Marr M."/>
            <person name="Pincus D."/>
            <person name="Putnam N."/>
            <person name="Rokas A."/>
            <person name="Wright K.J."/>
            <person name="Zuzow R."/>
            <person name="Dirks W."/>
            <person name="Good M."/>
            <person name="Goodstein D."/>
            <person name="Lemons D."/>
            <person name="Li W."/>
            <person name="Lyons J.B."/>
            <person name="Morris A."/>
            <person name="Nichols S."/>
            <person name="Richter D.J."/>
            <person name="Salamov A."/>
            <person name="Bork P."/>
            <person name="Lim W.A."/>
            <person name="Manning G."/>
            <person name="Miller W.T."/>
            <person name="McGinnis W."/>
            <person name="Shapiro H."/>
            <person name="Tjian R."/>
            <person name="Grigoriev I.V."/>
            <person name="Rokhsar D."/>
        </authorList>
    </citation>
    <scope>NUCLEOTIDE SEQUENCE [LARGE SCALE GENOMIC DNA]</scope>
    <source>
        <strain evidence="2">MX1 / ATCC 50154</strain>
    </source>
</reference>
<keyword evidence="2" id="KW-1185">Reference proteome</keyword>
<dbReference type="OMA" id="MLVSNPD"/>
<proteinExistence type="predicted"/>
<dbReference type="FunFam" id="3.40.50.1000:FF:000124">
    <property type="entry name" value="HAD-family hydrolase IIA"/>
    <property type="match status" value="1"/>
</dbReference>
<dbReference type="PANTHER" id="PTHR19288">
    <property type="entry name" value="4-NITROPHENYLPHOSPHATASE-RELATED"/>
    <property type="match status" value="1"/>
</dbReference>